<dbReference type="InterPro" id="IPR036397">
    <property type="entry name" value="RNaseH_sf"/>
</dbReference>
<name>A0A7J8W3L8_9ROSI</name>
<evidence type="ECO:0000259" key="1">
    <source>
        <dbReference type="Pfam" id="PF13456"/>
    </source>
</evidence>
<dbReference type="Proteomes" id="UP000593573">
    <property type="component" value="Unassembled WGS sequence"/>
</dbReference>
<dbReference type="GO" id="GO:0003676">
    <property type="term" value="F:nucleic acid binding"/>
    <property type="evidence" value="ECO:0007669"/>
    <property type="project" value="InterPro"/>
</dbReference>
<dbReference type="PANTHER" id="PTHR47723:SF19">
    <property type="entry name" value="POLYNUCLEOTIDYL TRANSFERASE, RIBONUCLEASE H-LIKE SUPERFAMILY PROTEIN"/>
    <property type="match status" value="1"/>
</dbReference>
<sequence>MKCPRCEAKEETFIHGLKDCPSARAILTFGGLDNRLIEGNYSWCIDWLEDILREDDARGVWERAKNLSQDFRIHNLVYMPVIPAASIHEDGFAIGGSGGYKDCSLQAEWAEMVAFKESVKVAIRLKMSNILFESDCANLVNKINNRGKGFTILGSHIKVVFTQLDNFESVNVVWSHRSSNTVADFICNLAIQNKCNRCFGMNYVEDIHQRVIFDAIN</sequence>
<keyword evidence="3" id="KW-1185">Reference proteome</keyword>
<dbReference type="AlphaFoldDB" id="A0A7J8W3L8"/>
<dbReference type="CDD" id="cd06222">
    <property type="entry name" value="RNase_H_like"/>
    <property type="match status" value="1"/>
</dbReference>
<evidence type="ECO:0000313" key="3">
    <source>
        <dbReference type="Proteomes" id="UP000593573"/>
    </source>
</evidence>
<proteinExistence type="predicted"/>
<organism evidence="2 3">
    <name type="scientific">Gossypium klotzschianum</name>
    <dbReference type="NCBI Taxonomy" id="34286"/>
    <lineage>
        <taxon>Eukaryota</taxon>
        <taxon>Viridiplantae</taxon>
        <taxon>Streptophyta</taxon>
        <taxon>Embryophyta</taxon>
        <taxon>Tracheophyta</taxon>
        <taxon>Spermatophyta</taxon>
        <taxon>Magnoliopsida</taxon>
        <taxon>eudicotyledons</taxon>
        <taxon>Gunneridae</taxon>
        <taxon>Pentapetalae</taxon>
        <taxon>rosids</taxon>
        <taxon>malvids</taxon>
        <taxon>Malvales</taxon>
        <taxon>Malvaceae</taxon>
        <taxon>Malvoideae</taxon>
        <taxon>Gossypium</taxon>
    </lineage>
</organism>
<dbReference type="InterPro" id="IPR044730">
    <property type="entry name" value="RNase_H-like_dom_plant"/>
</dbReference>
<dbReference type="EMBL" id="JABFAB010067216">
    <property type="protein sequence ID" value="MBA0669470.1"/>
    <property type="molecule type" value="Genomic_DNA"/>
</dbReference>
<feature type="domain" description="RNase H type-1" evidence="1">
    <location>
        <begin position="104"/>
        <end position="189"/>
    </location>
</feature>
<dbReference type="Pfam" id="PF13456">
    <property type="entry name" value="RVT_3"/>
    <property type="match status" value="1"/>
</dbReference>
<gene>
    <name evidence="2" type="ORF">Goklo_000133</name>
</gene>
<accession>A0A7J8W3L8</accession>
<dbReference type="Gene3D" id="3.30.420.10">
    <property type="entry name" value="Ribonuclease H-like superfamily/Ribonuclease H"/>
    <property type="match status" value="1"/>
</dbReference>
<dbReference type="PANTHER" id="PTHR47723">
    <property type="entry name" value="OS05G0353850 PROTEIN"/>
    <property type="match status" value="1"/>
</dbReference>
<reference evidence="2 3" key="1">
    <citation type="journal article" date="2019" name="Genome Biol. Evol.">
        <title>Insights into the evolution of the New World diploid cottons (Gossypium, subgenus Houzingenia) based on genome sequencing.</title>
        <authorList>
            <person name="Grover C.E."/>
            <person name="Arick M.A. 2nd"/>
            <person name="Thrash A."/>
            <person name="Conover J.L."/>
            <person name="Sanders W.S."/>
            <person name="Peterson D.G."/>
            <person name="Frelichowski J.E."/>
            <person name="Scheffler J.A."/>
            <person name="Scheffler B.E."/>
            <person name="Wendel J.F."/>
        </authorList>
    </citation>
    <scope>NUCLEOTIDE SEQUENCE [LARGE SCALE GENOMIC DNA]</scope>
    <source>
        <strain evidence="2">57</strain>
        <tissue evidence="2">Leaf</tissue>
    </source>
</reference>
<dbReference type="InterPro" id="IPR002156">
    <property type="entry name" value="RNaseH_domain"/>
</dbReference>
<dbReference type="InterPro" id="IPR053151">
    <property type="entry name" value="RNase_H-like"/>
</dbReference>
<evidence type="ECO:0000313" key="2">
    <source>
        <dbReference type="EMBL" id="MBA0669470.1"/>
    </source>
</evidence>
<dbReference type="GO" id="GO:0004523">
    <property type="term" value="F:RNA-DNA hybrid ribonuclease activity"/>
    <property type="evidence" value="ECO:0007669"/>
    <property type="project" value="InterPro"/>
</dbReference>
<comment type="caution">
    <text evidence="2">The sequence shown here is derived from an EMBL/GenBank/DDBJ whole genome shotgun (WGS) entry which is preliminary data.</text>
</comment>
<protein>
    <recommendedName>
        <fullName evidence="1">RNase H type-1 domain-containing protein</fullName>
    </recommendedName>
</protein>